<evidence type="ECO:0000256" key="15">
    <source>
        <dbReference type="ARBA" id="ARBA00022989"/>
    </source>
</evidence>
<keyword evidence="8" id="KW-0597">Phosphoprotein</keyword>
<evidence type="ECO:0000256" key="18">
    <source>
        <dbReference type="ARBA" id="ARBA00047295"/>
    </source>
</evidence>
<reference evidence="21" key="1">
    <citation type="submission" date="2021-11" db="EMBL/GenBank/DDBJ databases">
        <title>WGS analysis for carbapenemase-producing Enterobacterales outbreak in a University Hospital, Japan.</title>
        <authorList>
            <person name="Tukada M."/>
            <person name="Miyazaki T."/>
            <person name="Aoki K."/>
            <person name="Yoshizawa S."/>
            <person name="Ishii Y."/>
            <person name="Tateda K."/>
        </authorList>
    </citation>
    <scope>NUCLEOTIDE SEQUENCE</scope>
    <source>
        <strain evidence="21">TUM16652</strain>
    </source>
</reference>
<name>A0ABD0BWI3_ENTCL</name>
<dbReference type="SUPFAM" id="SSF56784">
    <property type="entry name" value="HAD-like"/>
    <property type="match status" value="1"/>
</dbReference>
<comment type="function">
    <text evidence="1">Mediates magnesium influx to the cytosol.</text>
</comment>
<dbReference type="GO" id="GO:0005524">
    <property type="term" value="F:ATP binding"/>
    <property type="evidence" value="ECO:0007669"/>
    <property type="project" value="UniProtKB-KW"/>
</dbReference>
<keyword evidence="6" id="KW-1003">Cell membrane</keyword>
<evidence type="ECO:0000256" key="2">
    <source>
        <dbReference type="ARBA" id="ARBA00004429"/>
    </source>
</evidence>
<dbReference type="SUPFAM" id="SSF81660">
    <property type="entry name" value="Metal cation-transporting ATPase, ATP-binding domain N"/>
    <property type="match status" value="1"/>
</dbReference>
<keyword evidence="15 19" id="KW-1133">Transmembrane helix</keyword>
<dbReference type="InterPro" id="IPR008250">
    <property type="entry name" value="ATPase_P-typ_transduc_dom_A_sf"/>
</dbReference>
<dbReference type="Proteomes" id="UP001050241">
    <property type="component" value="Unassembled WGS sequence"/>
</dbReference>
<protein>
    <recommendedName>
        <fullName evidence="5">Magnesium-transporting ATPase, P-type 1</fullName>
        <ecNumber evidence="4">7.2.2.14</ecNumber>
    </recommendedName>
    <alternativeName>
        <fullName evidence="17">Mg(2+) transport ATPase, P-type 1</fullName>
    </alternativeName>
</protein>
<dbReference type="SMART" id="SM00831">
    <property type="entry name" value="Cation_ATPase_N"/>
    <property type="match status" value="1"/>
</dbReference>
<evidence type="ECO:0000256" key="5">
    <source>
        <dbReference type="ARBA" id="ARBA00013555"/>
    </source>
</evidence>
<dbReference type="SFLD" id="SFLDS00003">
    <property type="entry name" value="Haloacid_Dehalogenase"/>
    <property type="match status" value="1"/>
</dbReference>
<dbReference type="GO" id="GO:0046872">
    <property type="term" value="F:metal ion binding"/>
    <property type="evidence" value="ECO:0007669"/>
    <property type="project" value="UniProtKB-KW"/>
</dbReference>
<dbReference type="InterPro" id="IPR018303">
    <property type="entry name" value="ATPase_P-typ_P_site"/>
</dbReference>
<evidence type="ECO:0000256" key="11">
    <source>
        <dbReference type="ARBA" id="ARBA00022741"/>
    </source>
</evidence>
<evidence type="ECO:0000256" key="14">
    <source>
        <dbReference type="ARBA" id="ARBA00022967"/>
    </source>
</evidence>
<evidence type="ECO:0000256" key="8">
    <source>
        <dbReference type="ARBA" id="ARBA00022553"/>
    </source>
</evidence>
<dbReference type="SUPFAM" id="SSF81653">
    <property type="entry name" value="Calcium ATPase, transduction domain A"/>
    <property type="match status" value="1"/>
</dbReference>
<dbReference type="InterPro" id="IPR023298">
    <property type="entry name" value="ATPase_P-typ_TM_dom_sf"/>
</dbReference>
<evidence type="ECO:0000256" key="16">
    <source>
        <dbReference type="ARBA" id="ARBA00023136"/>
    </source>
</evidence>
<feature type="transmembrane region" description="Helical" evidence="19">
    <location>
        <begin position="774"/>
        <end position="797"/>
    </location>
</feature>
<keyword evidence="12" id="KW-0067">ATP-binding</keyword>
<dbReference type="InterPro" id="IPR004014">
    <property type="entry name" value="ATPase_P-typ_cation-transptr_N"/>
</dbReference>
<organism evidence="21 22">
    <name type="scientific">Enterobacter cloacae</name>
    <dbReference type="NCBI Taxonomy" id="550"/>
    <lineage>
        <taxon>Bacteria</taxon>
        <taxon>Pseudomonadati</taxon>
        <taxon>Pseudomonadota</taxon>
        <taxon>Gammaproteobacteria</taxon>
        <taxon>Enterobacterales</taxon>
        <taxon>Enterobacteriaceae</taxon>
        <taxon>Enterobacter</taxon>
        <taxon>Enterobacter cloacae complex</taxon>
    </lineage>
</organism>
<dbReference type="NCBIfam" id="NF011702">
    <property type="entry name" value="PRK15122.1"/>
    <property type="match status" value="1"/>
</dbReference>
<evidence type="ECO:0000256" key="1">
    <source>
        <dbReference type="ARBA" id="ARBA00003954"/>
    </source>
</evidence>
<evidence type="ECO:0000256" key="3">
    <source>
        <dbReference type="ARBA" id="ARBA00008746"/>
    </source>
</evidence>
<dbReference type="EC" id="7.2.2.14" evidence="4"/>
<keyword evidence="10" id="KW-0479">Metal-binding</keyword>
<evidence type="ECO:0000256" key="19">
    <source>
        <dbReference type="SAM" id="Phobius"/>
    </source>
</evidence>
<evidence type="ECO:0000313" key="22">
    <source>
        <dbReference type="Proteomes" id="UP001050241"/>
    </source>
</evidence>
<feature type="transmembrane region" description="Helical" evidence="19">
    <location>
        <begin position="839"/>
        <end position="863"/>
    </location>
</feature>
<dbReference type="InterPro" id="IPR023299">
    <property type="entry name" value="ATPase_P-typ_cyto_dom_N"/>
</dbReference>
<dbReference type="Gene3D" id="1.20.1110.10">
    <property type="entry name" value="Calcium-transporting ATPase, transmembrane domain"/>
    <property type="match status" value="1"/>
</dbReference>
<dbReference type="InterPro" id="IPR001757">
    <property type="entry name" value="P_typ_ATPase"/>
</dbReference>
<evidence type="ECO:0000313" key="21">
    <source>
        <dbReference type="EMBL" id="GJJ85726.1"/>
    </source>
</evidence>
<feature type="domain" description="Cation-transporting P-type ATPase N-terminal" evidence="20">
    <location>
        <begin position="50"/>
        <end position="123"/>
    </location>
</feature>
<dbReference type="InterPro" id="IPR023214">
    <property type="entry name" value="HAD_sf"/>
</dbReference>
<keyword evidence="13" id="KW-0460">Magnesium</keyword>
<comment type="subcellular location">
    <subcellularLocation>
        <location evidence="2">Cell inner membrane</location>
        <topology evidence="2">Multi-pass membrane protein</topology>
    </subcellularLocation>
</comment>
<sequence length="922" mass="102121">MTMLKNITRQLQALLSRHLPHRLIARDPLPNANTMAGAAIPASLTERCLNVAAMDENEVWRAFGGHPEGLNAQEVLKIRAEHGDNQIPAQKPFPWWVHLWLCYRNPFNLLLTVLGIISYATEDLFAAGVIALMVGISTLLNFIQEARSTKAADALKAMVSNTATVSRVINDLGENAWIELPIDQLVPGDLVKLAAGDMIPADLRVIQARDLFVAQASLTGESLPVEKVARTRDPQQMNPLECDTLCFMGTTVVSGTAQAIVTATGGNTWFGQLAGRVSEQESEPNAFQKGIGRVSMLLIRFMMVMTPIVLLINGYTKGDWWEAALFALSVAVGLTPEMLPMIVTSTLARGAVKLSKQKVIVKHLDAIQNFGAMDILCTDKTGTLTQDKIVLENHTDIAGKTSERVLYSAWLNSHYQTGLKNLLDVAVLEGVDEESARTLSGRWQKVDEIPFDFERRRMSVVVSEQADVHQLICKGALQEILNVSTQVRHNGEIVPLDETMLRRIKRVTDNLNRQGLRVVAVASKFLPAREGDYQRIDESDLILEGYIAFLDPPKETTAPALKALKASGITVKILTGDSELVAAKVCHEVGLDAGDVVVGSDIEHLSDDELAELAQRTTLFARLTPMHKERIVTLLRREGHVVGFMGDGINDAPALRAADIGISVDGAVDIAREAADIILLEKSLMVLEEGVIEGRRTFANMLKYIKMTASSNFGNVFSVLVASAFLPFLPMLPLHLLIQNLMYDVSQVAIPFDNVDDEQIQKPQRWNPADLGRFMLFFGPISSIFDILTFCLMWFVFHANTPEHQTLFQSGWFVVGLLSQTLIVHMIRTRRIPFIQSRAAWPLIVMTGIVMALGIALPFSPLASYLQLQALPLSYFPWLVAILAGYMVLTQMVKGFYSRRYGWQLIMFAGWRLRLTRPTPET</sequence>
<dbReference type="InterPro" id="IPR036412">
    <property type="entry name" value="HAD-like_sf"/>
</dbReference>
<dbReference type="Pfam" id="PF00122">
    <property type="entry name" value="E1-E2_ATPase"/>
    <property type="match status" value="1"/>
</dbReference>
<dbReference type="PROSITE" id="PS00154">
    <property type="entry name" value="ATPASE_E1_E2"/>
    <property type="match status" value="1"/>
</dbReference>
<evidence type="ECO:0000256" key="10">
    <source>
        <dbReference type="ARBA" id="ARBA00022723"/>
    </source>
</evidence>
<comment type="similarity">
    <text evidence="3">Belongs to the cation transport ATPase (P-type) (TC 3.A.3) family. Type IIIB subfamily.</text>
</comment>
<dbReference type="InterPro" id="IPR059000">
    <property type="entry name" value="ATPase_P-type_domA"/>
</dbReference>
<dbReference type="PRINTS" id="PR01836">
    <property type="entry name" value="MGATPASE"/>
</dbReference>
<evidence type="ECO:0000256" key="12">
    <source>
        <dbReference type="ARBA" id="ARBA00022840"/>
    </source>
</evidence>
<feature type="transmembrane region" description="Helical" evidence="19">
    <location>
        <begin position="875"/>
        <end position="897"/>
    </location>
</feature>
<evidence type="ECO:0000256" key="4">
    <source>
        <dbReference type="ARBA" id="ARBA00012786"/>
    </source>
</evidence>
<evidence type="ECO:0000256" key="13">
    <source>
        <dbReference type="ARBA" id="ARBA00022842"/>
    </source>
</evidence>
<dbReference type="InterPro" id="IPR044492">
    <property type="entry name" value="P_typ_ATPase_HD_dom"/>
</dbReference>
<dbReference type="Pfam" id="PF00689">
    <property type="entry name" value="Cation_ATPase_C"/>
    <property type="match status" value="1"/>
</dbReference>
<dbReference type="NCBIfam" id="TIGR01494">
    <property type="entry name" value="ATPase_P-type"/>
    <property type="match status" value="2"/>
</dbReference>
<dbReference type="NCBIfam" id="TIGR01524">
    <property type="entry name" value="ATPase-IIIB_Mg"/>
    <property type="match status" value="1"/>
</dbReference>
<feature type="transmembrane region" description="Helical" evidence="19">
    <location>
        <begin position="297"/>
        <end position="315"/>
    </location>
</feature>
<evidence type="ECO:0000256" key="17">
    <source>
        <dbReference type="ARBA" id="ARBA00029806"/>
    </source>
</evidence>
<dbReference type="Gene3D" id="2.70.150.10">
    <property type="entry name" value="Calcium-transporting ATPase, cytoplasmic transduction domain A"/>
    <property type="match status" value="1"/>
</dbReference>
<feature type="transmembrane region" description="Helical" evidence="19">
    <location>
        <begin position="809"/>
        <end position="827"/>
    </location>
</feature>
<dbReference type="Pfam" id="PF00690">
    <property type="entry name" value="Cation_ATPase_N"/>
    <property type="match status" value="1"/>
</dbReference>
<accession>A0ABD0BWI3</accession>
<dbReference type="InterPro" id="IPR006068">
    <property type="entry name" value="ATPase_P-typ_cation-transptr_C"/>
</dbReference>
<dbReference type="SFLD" id="SFLDF00027">
    <property type="entry name" value="p-type_atpase"/>
    <property type="match status" value="1"/>
</dbReference>
<evidence type="ECO:0000256" key="7">
    <source>
        <dbReference type="ARBA" id="ARBA00022519"/>
    </source>
</evidence>
<evidence type="ECO:0000256" key="9">
    <source>
        <dbReference type="ARBA" id="ARBA00022692"/>
    </source>
</evidence>
<feature type="transmembrane region" description="Helical" evidence="19">
    <location>
        <begin position="95"/>
        <end position="118"/>
    </location>
</feature>
<dbReference type="FunFam" id="2.70.150.10:FF:000045">
    <property type="entry name" value="Magnesium-translocating P-type ATPase"/>
    <property type="match status" value="1"/>
</dbReference>
<dbReference type="GO" id="GO:0015444">
    <property type="term" value="F:P-type magnesium transporter activity"/>
    <property type="evidence" value="ECO:0007669"/>
    <property type="project" value="UniProtKB-EC"/>
</dbReference>
<evidence type="ECO:0000259" key="20">
    <source>
        <dbReference type="SMART" id="SM00831"/>
    </source>
</evidence>
<keyword evidence="9 19" id="KW-0812">Transmembrane</keyword>
<dbReference type="Gene3D" id="3.40.50.1000">
    <property type="entry name" value="HAD superfamily/HAD-like"/>
    <property type="match status" value="1"/>
</dbReference>
<dbReference type="SUPFAM" id="SSF81665">
    <property type="entry name" value="Calcium ATPase, transmembrane domain M"/>
    <property type="match status" value="1"/>
</dbReference>
<dbReference type="SFLD" id="SFLDG00002">
    <property type="entry name" value="C1.7:_P-type_atpase_like"/>
    <property type="match status" value="1"/>
</dbReference>
<dbReference type="GO" id="GO:0005886">
    <property type="term" value="C:plasma membrane"/>
    <property type="evidence" value="ECO:0007669"/>
    <property type="project" value="UniProtKB-SubCell"/>
</dbReference>
<dbReference type="CDD" id="cd02077">
    <property type="entry name" value="P-type_ATPase_Mg"/>
    <property type="match status" value="1"/>
</dbReference>
<dbReference type="InterPro" id="IPR006415">
    <property type="entry name" value="P-type_ATPase_IIIB"/>
</dbReference>
<dbReference type="EMBL" id="BQFY01000046">
    <property type="protein sequence ID" value="GJJ85726.1"/>
    <property type="molecule type" value="Genomic_DNA"/>
</dbReference>
<proteinExistence type="inferred from homology"/>
<evidence type="ECO:0000256" key="6">
    <source>
        <dbReference type="ARBA" id="ARBA00022475"/>
    </source>
</evidence>
<dbReference type="PANTHER" id="PTHR42861">
    <property type="entry name" value="CALCIUM-TRANSPORTING ATPASE"/>
    <property type="match status" value="1"/>
</dbReference>
<dbReference type="Pfam" id="PF13246">
    <property type="entry name" value="Cation_ATPase"/>
    <property type="match status" value="1"/>
</dbReference>
<feature type="transmembrane region" description="Helical" evidence="19">
    <location>
        <begin position="124"/>
        <end position="143"/>
    </location>
</feature>
<comment type="caution">
    <text evidence="21">The sequence shown here is derived from an EMBL/GenBank/DDBJ whole genome shotgun (WGS) entry which is preliminary data.</text>
</comment>
<keyword evidence="16 19" id="KW-0472">Membrane</keyword>
<comment type="catalytic activity">
    <reaction evidence="18">
        <text>Mg(2+)(out) + ATP + H2O = Mg(2+)(in) + ADP + phosphate + H(+)</text>
        <dbReference type="Rhea" id="RHEA:10260"/>
        <dbReference type="ChEBI" id="CHEBI:15377"/>
        <dbReference type="ChEBI" id="CHEBI:15378"/>
        <dbReference type="ChEBI" id="CHEBI:18420"/>
        <dbReference type="ChEBI" id="CHEBI:30616"/>
        <dbReference type="ChEBI" id="CHEBI:43474"/>
        <dbReference type="ChEBI" id="CHEBI:456216"/>
        <dbReference type="EC" id="7.2.2.14"/>
    </reaction>
</comment>
<dbReference type="Gene3D" id="3.40.1110.10">
    <property type="entry name" value="Calcium-transporting ATPase, cytoplasmic domain N"/>
    <property type="match status" value="1"/>
</dbReference>
<keyword evidence="11" id="KW-0547">Nucleotide-binding</keyword>
<keyword evidence="7" id="KW-0997">Cell inner membrane</keyword>
<keyword evidence="14" id="KW-1278">Translocase</keyword>
<dbReference type="AlphaFoldDB" id="A0ABD0BWI3"/>
<gene>
    <name evidence="21" type="ORF">TUM16652_44260</name>
</gene>